<keyword evidence="2" id="KW-0547">Nucleotide-binding</keyword>
<dbReference type="Gene3D" id="3.40.50.300">
    <property type="entry name" value="P-loop containing nucleotide triphosphate hydrolases"/>
    <property type="match status" value="1"/>
</dbReference>
<reference evidence="5 6" key="1">
    <citation type="journal article" date="2019" name="Int. J. Syst. Evol. Microbiol.">
        <title>The Global Catalogue of Microorganisms (GCM) 10K type strain sequencing project: providing services to taxonomists for standard genome sequencing and annotation.</title>
        <authorList>
            <consortium name="The Broad Institute Genomics Platform"/>
            <consortium name="The Broad Institute Genome Sequencing Center for Infectious Disease"/>
            <person name="Wu L."/>
            <person name="Ma J."/>
        </authorList>
    </citation>
    <scope>NUCLEOTIDE SEQUENCE [LARGE SCALE GENOMIC DNA]</scope>
    <source>
        <strain evidence="5 6">JCM 14736</strain>
    </source>
</reference>
<dbReference type="SMART" id="SM00382">
    <property type="entry name" value="AAA"/>
    <property type="match status" value="1"/>
</dbReference>
<gene>
    <name evidence="5" type="ORF">GCM10009768_28510</name>
</gene>
<dbReference type="SUPFAM" id="SSF52540">
    <property type="entry name" value="P-loop containing nucleoside triphosphate hydrolases"/>
    <property type="match status" value="1"/>
</dbReference>
<dbReference type="RefSeq" id="WP_046455690.1">
    <property type="nucleotide sequence ID" value="NZ_BAAAOB010000005.1"/>
</dbReference>
<keyword evidence="1" id="KW-0813">Transport</keyword>
<keyword evidence="3 5" id="KW-0067">ATP-binding</keyword>
<keyword evidence="6" id="KW-1185">Reference proteome</keyword>
<evidence type="ECO:0000256" key="1">
    <source>
        <dbReference type="ARBA" id="ARBA00022448"/>
    </source>
</evidence>
<proteinExistence type="predicted"/>
<dbReference type="Proteomes" id="UP001500851">
    <property type="component" value="Unassembled WGS sequence"/>
</dbReference>
<evidence type="ECO:0000256" key="2">
    <source>
        <dbReference type="ARBA" id="ARBA00022741"/>
    </source>
</evidence>
<dbReference type="CDD" id="cd03255">
    <property type="entry name" value="ABC_MJ0796_LolCDE_FtsE"/>
    <property type="match status" value="1"/>
</dbReference>
<dbReference type="GO" id="GO:0005524">
    <property type="term" value="F:ATP binding"/>
    <property type="evidence" value="ECO:0007669"/>
    <property type="project" value="UniProtKB-KW"/>
</dbReference>
<name>A0ABN2LSD8_9MICO</name>
<evidence type="ECO:0000256" key="3">
    <source>
        <dbReference type="ARBA" id="ARBA00022840"/>
    </source>
</evidence>
<dbReference type="Pfam" id="PF00005">
    <property type="entry name" value="ABC_tran"/>
    <property type="match status" value="1"/>
</dbReference>
<evidence type="ECO:0000313" key="5">
    <source>
        <dbReference type="EMBL" id="GAA1797887.1"/>
    </source>
</evidence>
<accession>A0ABN2LSD8</accession>
<sequence length="234" mass="24190">MTNTILQAVGLTQQYGPTRALDGVSIAFAEGTATAIMGASGSGKTTLLHALAGIRTPDTGTVHYAGSEISGLSDADRSRLRREHFGFVFQQGLLVPELTAVENVALALMLNGTPRRQAIGPAAQWLAALGLAGLEDRRIGELSGGQAQRVAIARAQVTGARIVFADEPTGALDSVTSDEVMNALLGSTVGRGQTLVVVTHDPSVAARCQRVVTVRDGRIVADQPTQPAAAGVSQ</sequence>
<dbReference type="EMBL" id="BAAAOB010000005">
    <property type="protein sequence ID" value="GAA1797887.1"/>
    <property type="molecule type" value="Genomic_DNA"/>
</dbReference>
<dbReference type="InterPro" id="IPR017911">
    <property type="entry name" value="MacB-like_ATP-bd"/>
</dbReference>
<evidence type="ECO:0000313" key="6">
    <source>
        <dbReference type="Proteomes" id="UP001500851"/>
    </source>
</evidence>
<protein>
    <submittedName>
        <fullName evidence="5">ABC transporter ATP-binding protein</fullName>
    </submittedName>
</protein>
<feature type="domain" description="ABC transporter" evidence="4">
    <location>
        <begin position="6"/>
        <end position="232"/>
    </location>
</feature>
<dbReference type="InterPro" id="IPR015854">
    <property type="entry name" value="ABC_transpr_LolD-like"/>
</dbReference>
<organism evidence="5 6">
    <name type="scientific">Leucobacter iarius</name>
    <dbReference type="NCBI Taxonomy" id="333963"/>
    <lineage>
        <taxon>Bacteria</taxon>
        <taxon>Bacillati</taxon>
        <taxon>Actinomycetota</taxon>
        <taxon>Actinomycetes</taxon>
        <taxon>Micrococcales</taxon>
        <taxon>Microbacteriaceae</taxon>
        <taxon>Leucobacter</taxon>
    </lineage>
</organism>
<dbReference type="PROSITE" id="PS50893">
    <property type="entry name" value="ABC_TRANSPORTER_2"/>
    <property type="match status" value="1"/>
</dbReference>
<dbReference type="InterPro" id="IPR027417">
    <property type="entry name" value="P-loop_NTPase"/>
</dbReference>
<evidence type="ECO:0000259" key="4">
    <source>
        <dbReference type="PROSITE" id="PS50893"/>
    </source>
</evidence>
<dbReference type="InterPro" id="IPR003593">
    <property type="entry name" value="AAA+_ATPase"/>
</dbReference>
<dbReference type="PANTHER" id="PTHR24220:SF685">
    <property type="entry name" value="ABC TRANSPORTER RELATED"/>
    <property type="match status" value="1"/>
</dbReference>
<dbReference type="InterPro" id="IPR003439">
    <property type="entry name" value="ABC_transporter-like_ATP-bd"/>
</dbReference>
<comment type="caution">
    <text evidence="5">The sequence shown here is derived from an EMBL/GenBank/DDBJ whole genome shotgun (WGS) entry which is preliminary data.</text>
</comment>
<dbReference type="PANTHER" id="PTHR24220">
    <property type="entry name" value="IMPORT ATP-BINDING PROTEIN"/>
    <property type="match status" value="1"/>
</dbReference>